<proteinExistence type="predicted"/>
<feature type="signal peptide" evidence="2">
    <location>
        <begin position="1"/>
        <end position="22"/>
    </location>
</feature>
<evidence type="ECO:0000256" key="2">
    <source>
        <dbReference type="SAM" id="SignalP"/>
    </source>
</evidence>
<accession>A0ABZ2LYZ5</accession>
<evidence type="ECO:0000313" key="3">
    <source>
        <dbReference type="EMBL" id="WXB16164.1"/>
    </source>
</evidence>
<keyword evidence="2" id="KW-0732">Signal</keyword>
<name>A0ABZ2LYZ5_9BACT</name>
<evidence type="ECO:0000256" key="1">
    <source>
        <dbReference type="SAM" id="MobiDB-lite"/>
    </source>
</evidence>
<feature type="region of interest" description="Disordered" evidence="1">
    <location>
        <begin position="310"/>
        <end position="335"/>
    </location>
</feature>
<sequence length="621" mass="64517">MRAVRISLFAAFALVSGGPACGPGAEVDLTINAQPPLLVPGETGVLTLRVGNRGRDAAQGAEVTVVTPFFVNFARPVPAECELRYENLDPFLPEVLICHVDGTIAPSTERELSVPVALVPGGPRGRNYGSAMVLPAAGSRDREMALADNLTAASVVRLRQVGEPPPAGNTVGIYLASNEVPISLGSRTTATLTIGNAGPNATSVPTRVIYRTPFFTNIDADVPLPPGCQMRLTDTAPNVPEIVECGVAAGLKPGEERELGIPLTLVAGGPTGMQLGFGLAAGTGGGPDVDPIGVDNAHPIHVLMLTGPRAESLGPDTPKTALAGQPARLGTPSPPPPADAVDLAVVTDNVAATPGTNIISTFRVTNRGNLTTQSPARLVVVPPFYFNVDRARLPAGCKVVVSNPQANIPEVAECIIPAGMAPGEQRSVDLPLDVLPGGPIGFMTGTMFVDPGENDVEGYIADNISIFGLHRSAVKSPPPREGVDLWVSTDQPALSVNAPRTVTVRYGNVGRRATQGPSELVYVTPFYVNVDRSAPLPAGCRVQEPHPDPLIPEIVLCSIPPGLEPGWERQLTLPIELEPGGPAGMLVGNVSLEPSAGGDAADTEVNFNDNLHHATVIAVRN</sequence>
<dbReference type="RefSeq" id="WP_394825793.1">
    <property type="nucleotide sequence ID" value="NZ_CP089984.1"/>
</dbReference>
<feature type="chain" id="PRO_5045585412" evidence="2">
    <location>
        <begin position="23"/>
        <end position="621"/>
    </location>
</feature>
<evidence type="ECO:0000313" key="4">
    <source>
        <dbReference type="Proteomes" id="UP001370348"/>
    </source>
</evidence>
<dbReference type="EMBL" id="CP089984">
    <property type="protein sequence ID" value="WXB16164.1"/>
    <property type="molecule type" value="Genomic_DNA"/>
</dbReference>
<keyword evidence="4" id="KW-1185">Reference proteome</keyword>
<gene>
    <name evidence="3" type="ORF">LZC94_02565</name>
</gene>
<dbReference type="Proteomes" id="UP001370348">
    <property type="component" value="Chromosome"/>
</dbReference>
<organism evidence="3 4">
    <name type="scientific">Pendulispora albinea</name>
    <dbReference type="NCBI Taxonomy" id="2741071"/>
    <lineage>
        <taxon>Bacteria</taxon>
        <taxon>Pseudomonadati</taxon>
        <taxon>Myxococcota</taxon>
        <taxon>Myxococcia</taxon>
        <taxon>Myxococcales</taxon>
        <taxon>Sorangiineae</taxon>
        <taxon>Pendulisporaceae</taxon>
        <taxon>Pendulispora</taxon>
    </lineage>
</organism>
<protein>
    <submittedName>
        <fullName evidence="3">Uncharacterized protein</fullName>
    </submittedName>
</protein>
<reference evidence="3 4" key="1">
    <citation type="submission" date="2021-12" db="EMBL/GenBank/DDBJ databases">
        <title>Discovery of the Pendulisporaceae a myxobacterial family with distinct sporulation behavior and unique specialized metabolism.</title>
        <authorList>
            <person name="Garcia R."/>
            <person name="Popoff A."/>
            <person name="Bader C.D."/>
            <person name="Loehr J."/>
            <person name="Walesch S."/>
            <person name="Walt C."/>
            <person name="Boldt J."/>
            <person name="Bunk B."/>
            <person name="Haeckl F.J.F.P.J."/>
            <person name="Gunesch A.P."/>
            <person name="Birkelbach J."/>
            <person name="Nuebel U."/>
            <person name="Pietschmann T."/>
            <person name="Bach T."/>
            <person name="Mueller R."/>
        </authorList>
    </citation>
    <scope>NUCLEOTIDE SEQUENCE [LARGE SCALE GENOMIC DNA]</scope>
    <source>
        <strain evidence="3 4">MSr11954</strain>
    </source>
</reference>